<dbReference type="Gene3D" id="2.60.40.10">
    <property type="entry name" value="Immunoglobulins"/>
    <property type="match status" value="1"/>
</dbReference>
<organism evidence="3">
    <name type="scientific">Schistocephalus solidus</name>
    <name type="common">Tapeworm</name>
    <dbReference type="NCBI Taxonomy" id="70667"/>
    <lineage>
        <taxon>Eukaryota</taxon>
        <taxon>Metazoa</taxon>
        <taxon>Spiralia</taxon>
        <taxon>Lophotrochozoa</taxon>
        <taxon>Platyhelminthes</taxon>
        <taxon>Cestoda</taxon>
        <taxon>Eucestoda</taxon>
        <taxon>Diphyllobothriidea</taxon>
        <taxon>Diphyllobothriidae</taxon>
        <taxon>Schistocephalus</taxon>
    </lineage>
</organism>
<gene>
    <name evidence="3" type="ORF">TR152536</name>
</gene>
<evidence type="ECO:0000313" key="3">
    <source>
        <dbReference type="EMBL" id="JAP55889.1"/>
    </source>
</evidence>
<dbReference type="InterPro" id="IPR013783">
    <property type="entry name" value="Ig-like_fold"/>
</dbReference>
<feature type="domain" description="Fibronectin type-III" evidence="2">
    <location>
        <begin position="27"/>
        <end position="115"/>
    </location>
</feature>
<dbReference type="SUPFAM" id="SSF49265">
    <property type="entry name" value="Fibronectin type III"/>
    <property type="match status" value="1"/>
</dbReference>
<dbReference type="AlphaFoldDB" id="A0A0X3PW60"/>
<dbReference type="CDD" id="cd00063">
    <property type="entry name" value="FN3"/>
    <property type="match status" value="1"/>
</dbReference>
<dbReference type="InterPro" id="IPR036116">
    <property type="entry name" value="FN3_sf"/>
</dbReference>
<feature type="chain" id="PRO_5007051353" evidence="1">
    <location>
        <begin position="20"/>
        <end position="130"/>
    </location>
</feature>
<dbReference type="PROSITE" id="PS50853">
    <property type="entry name" value="FN3"/>
    <property type="match status" value="1"/>
</dbReference>
<evidence type="ECO:0000259" key="2">
    <source>
        <dbReference type="PROSITE" id="PS50853"/>
    </source>
</evidence>
<accession>A0A0X3PW60</accession>
<dbReference type="Pfam" id="PF00041">
    <property type="entry name" value="fn3"/>
    <property type="match status" value="1"/>
</dbReference>
<keyword evidence="1" id="KW-0732">Signal</keyword>
<proteinExistence type="predicted"/>
<sequence length="130" mass="14504">MIQLNMCFIFTIYFLWAEARNDGDEFNPSSLTAEIKSAHSIRLSWQAAENSDRSPQQYVIACPATEGYMFATNKTSYILRKLRPGITYWCTIHSVSASGNCYQPGINIFATTLNSAPKTIKGKLKHANSG</sequence>
<evidence type="ECO:0000256" key="1">
    <source>
        <dbReference type="SAM" id="SignalP"/>
    </source>
</evidence>
<dbReference type="EMBL" id="GEEE01007336">
    <property type="protein sequence ID" value="JAP55889.1"/>
    <property type="molecule type" value="Transcribed_RNA"/>
</dbReference>
<dbReference type="InterPro" id="IPR003961">
    <property type="entry name" value="FN3_dom"/>
</dbReference>
<feature type="signal peptide" evidence="1">
    <location>
        <begin position="1"/>
        <end position="19"/>
    </location>
</feature>
<reference evidence="3" key="1">
    <citation type="submission" date="2016-01" db="EMBL/GenBank/DDBJ databases">
        <title>Reference transcriptome for the parasite Schistocephalus solidus: insights into the molecular evolution of parasitism.</title>
        <authorList>
            <person name="Hebert F.O."/>
            <person name="Grambauer S."/>
            <person name="Barber I."/>
            <person name="Landry C.R."/>
            <person name="Aubin-Horth N."/>
        </authorList>
    </citation>
    <scope>NUCLEOTIDE SEQUENCE</scope>
</reference>
<name>A0A0X3PW60_SCHSO</name>
<protein>
    <submittedName>
        <fullName evidence="3">Fibronectin type III domain</fullName>
    </submittedName>
</protein>